<gene>
    <name evidence="2" type="ORF">GCM10023203_42800</name>
</gene>
<name>A0ABP9ETJ7_9PSEU</name>
<feature type="transmembrane region" description="Helical" evidence="1">
    <location>
        <begin position="133"/>
        <end position="150"/>
    </location>
</feature>
<organism evidence="2 3">
    <name type="scientific">Actinomycetospora straminea</name>
    <dbReference type="NCBI Taxonomy" id="663607"/>
    <lineage>
        <taxon>Bacteria</taxon>
        <taxon>Bacillati</taxon>
        <taxon>Actinomycetota</taxon>
        <taxon>Actinomycetes</taxon>
        <taxon>Pseudonocardiales</taxon>
        <taxon>Pseudonocardiaceae</taxon>
        <taxon>Actinomycetospora</taxon>
    </lineage>
</organism>
<keyword evidence="3" id="KW-1185">Reference proteome</keyword>
<evidence type="ECO:0000256" key="1">
    <source>
        <dbReference type="SAM" id="Phobius"/>
    </source>
</evidence>
<evidence type="ECO:0000313" key="2">
    <source>
        <dbReference type="EMBL" id="GAA4885808.1"/>
    </source>
</evidence>
<comment type="caution">
    <text evidence="2">The sequence shown here is derived from an EMBL/GenBank/DDBJ whole genome shotgun (WGS) entry which is preliminary data.</text>
</comment>
<keyword evidence="1" id="KW-0812">Transmembrane</keyword>
<dbReference type="Pfam" id="PF13398">
    <property type="entry name" value="Peptidase_M50B"/>
    <property type="match status" value="1"/>
</dbReference>
<feature type="transmembrane region" description="Helical" evidence="1">
    <location>
        <begin position="156"/>
        <end position="174"/>
    </location>
</feature>
<accession>A0ABP9ETJ7</accession>
<feature type="transmembrane region" description="Helical" evidence="1">
    <location>
        <begin position="112"/>
        <end position="128"/>
    </location>
</feature>
<dbReference type="InterPro" id="IPR049500">
    <property type="entry name" value="Peptidase_M50B-like"/>
</dbReference>
<keyword evidence="1" id="KW-1133">Transmembrane helix</keyword>
<dbReference type="RefSeq" id="WP_274230132.1">
    <property type="nucleotide sequence ID" value="NZ_BAABHQ010000013.1"/>
</dbReference>
<proteinExistence type="predicted"/>
<reference evidence="3" key="1">
    <citation type="journal article" date="2019" name="Int. J. Syst. Evol. Microbiol.">
        <title>The Global Catalogue of Microorganisms (GCM) 10K type strain sequencing project: providing services to taxonomists for standard genome sequencing and annotation.</title>
        <authorList>
            <consortium name="The Broad Institute Genomics Platform"/>
            <consortium name="The Broad Institute Genome Sequencing Center for Infectious Disease"/>
            <person name="Wu L."/>
            <person name="Ma J."/>
        </authorList>
    </citation>
    <scope>NUCLEOTIDE SEQUENCE [LARGE SCALE GENOMIC DNA]</scope>
    <source>
        <strain evidence="3">JCM 17983</strain>
    </source>
</reference>
<dbReference type="Proteomes" id="UP001500457">
    <property type="component" value="Unassembled WGS sequence"/>
</dbReference>
<keyword evidence="1" id="KW-0472">Membrane</keyword>
<protein>
    <submittedName>
        <fullName evidence="2">M50 family metallopeptidase</fullName>
    </submittedName>
</protein>
<sequence>MVGVDLGVNAVPIVGEPVAYGTGFIALLLVLISRYIIGYPLTLAHEGGHMLANLFLLRGNDGWELEENAEAGTKWKNAGGWIRKNLGSFIGYTAPPLLGLGAAALIAAGNPWAVLLATIVLCILAVGLSRNGLAFIVPALIVTGLTWLLLAGSSALQAAVAVGLAWVLLFGGLLQTIRNLSGRTGDGDALFSRTWIPNAIWNLIWLFIAVVALIVGGQLLLRPGYMLG</sequence>
<feature type="transmembrane region" description="Helical" evidence="1">
    <location>
        <begin position="86"/>
        <end position="106"/>
    </location>
</feature>
<feature type="transmembrane region" description="Helical" evidence="1">
    <location>
        <begin position="18"/>
        <end position="37"/>
    </location>
</feature>
<feature type="transmembrane region" description="Helical" evidence="1">
    <location>
        <begin position="200"/>
        <end position="221"/>
    </location>
</feature>
<dbReference type="EMBL" id="BAABHQ010000013">
    <property type="protein sequence ID" value="GAA4885808.1"/>
    <property type="molecule type" value="Genomic_DNA"/>
</dbReference>
<evidence type="ECO:0000313" key="3">
    <source>
        <dbReference type="Proteomes" id="UP001500457"/>
    </source>
</evidence>